<evidence type="ECO:0000313" key="1">
    <source>
        <dbReference type="EMBL" id="OUS46825.1"/>
    </source>
</evidence>
<organism evidence="1">
    <name type="scientific">Ostreococcus tauri</name>
    <name type="common">Marine green alga</name>
    <dbReference type="NCBI Taxonomy" id="70448"/>
    <lineage>
        <taxon>Eukaryota</taxon>
        <taxon>Viridiplantae</taxon>
        <taxon>Chlorophyta</taxon>
        <taxon>Mamiellophyceae</taxon>
        <taxon>Mamiellales</taxon>
        <taxon>Bathycoccaceae</taxon>
        <taxon>Ostreococcus</taxon>
    </lineage>
</organism>
<reference evidence="1" key="1">
    <citation type="submission" date="2017-04" db="EMBL/GenBank/DDBJ databases">
        <title>Population genomics of picophytoplankton unveils novel chromosome hypervariability.</title>
        <authorList>
            <consortium name="DOE Joint Genome Institute"/>
            <person name="Blanc-Mathieu R."/>
            <person name="Krasovec M."/>
            <person name="Hebrard M."/>
            <person name="Yau S."/>
            <person name="Desgranges E."/>
            <person name="Martin J."/>
            <person name="Schackwitz W."/>
            <person name="Kuo A."/>
            <person name="Salin G."/>
            <person name="Donnadieu C."/>
            <person name="Desdevises Y."/>
            <person name="Sanchez-Ferandin S."/>
            <person name="Moreau H."/>
            <person name="Rivals E."/>
            <person name="Grigoriev I.V."/>
            <person name="Grimsley N."/>
            <person name="Eyre-Walker A."/>
            <person name="Piganeau G."/>
        </authorList>
    </citation>
    <scope>NUCLEOTIDE SEQUENCE [LARGE SCALE GENOMIC DNA]</scope>
    <source>
        <strain evidence="1">RCC 1115</strain>
    </source>
</reference>
<dbReference type="Proteomes" id="UP000195557">
    <property type="component" value="Unassembled WGS sequence"/>
</dbReference>
<dbReference type="EMBL" id="KZ155780">
    <property type="protein sequence ID" value="OUS46825.1"/>
    <property type="molecule type" value="Genomic_DNA"/>
</dbReference>
<dbReference type="AlphaFoldDB" id="A0A1Y5IIN3"/>
<protein>
    <submittedName>
        <fullName evidence="1">Uncharacterized protein</fullName>
    </submittedName>
</protein>
<feature type="non-terminal residue" evidence="1">
    <location>
        <position position="55"/>
    </location>
</feature>
<name>A0A1Y5IIN3_OSTTA</name>
<sequence>MDTTCGKSRRASSLPRRRVKHKLEYPPHTVCPYNTWPVMTQQKVCTTVTEIRHPP</sequence>
<gene>
    <name evidence="1" type="ORF">BE221DRAFT_167019</name>
</gene>
<accession>A0A1Y5IIN3</accession>
<proteinExistence type="predicted"/>